<feature type="transmembrane region" description="Helical" evidence="4">
    <location>
        <begin position="548"/>
        <end position="575"/>
    </location>
</feature>
<dbReference type="InterPro" id="IPR011043">
    <property type="entry name" value="Gal_Oxase/kelch_b-propeller"/>
</dbReference>
<dbReference type="AlphaFoldDB" id="A0A317SSX1"/>
<evidence type="ECO:0000313" key="5">
    <source>
        <dbReference type="EMBL" id="PWW76717.1"/>
    </source>
</evidence>
<gene>
    <name evidence="5" type="ORF">C7212DRAFT_363696</name>
</gene>
<feature type="region of interest" description="Disordered" evidence="3">
    <location>
        <begin position="482"/>
        <end position="507"/>
    </location>
</feature>
<evidence type="ECO:0008006" key="7">
    <source>
        <dbReference type="Google" id="ProtNLM"/>
    </source>
</evidence>
<dbReference type="Pfam" id="PF24681">
    <property type="entry name" value="Kelch_KLHDC2_KLHL20_DRC7"/>
    <property type="match status" value="1"/>
</dbReference>
<dbReference type="PANTHER" id="PTHR47435">
    <property type="entry name" value="KELCH REPEAT PROTEIN (AFU_ORTHOLOGUE AFUA_5G12780)"/>
    <property type="match status" value="1"/>
</dbReference>
<accession>A0A317SSX1</accession>
<dbReference type="InterPro" id="IPR015915">
    <property type="entry name" value="Kelch-typ_b-propeller"/>
</dbReference>
<keyword evidence="6" id="KW-1185">Reference proteome</keyword>
<evidence type="ECO:0000256" key="3">
    <source>
        <dbReference type="SAM" id="MobiDB-lite"/>
    </source>
</evidence>
<dbReference type="SUPFAM" id="SSF50965">
    <property type="entry name" value="Galactose oxidase, central domain"/>
    <property type="match status" value="1"/>
</dbReference>
<evidence type="ECO:0000256" key="2">
    <source>
        <dbReference type="ARBA" id="ARBA00023004"/>
    </source>
</evidence>
<dbReference type="PANTHER" id="PTHR47435:SF4">
    <property type="entry name" value="KELCH REPEAT PROTEIN (AFU_ORTHOLOGUE AFUA_5G12780)"/>
    <property type="match status" value="1"/>
</dbReference>
<comment type="caution">
    <text evidence="5">The sequence shown here is derived from an EMBL/GenBank/DDBJ whole genome shotgun (WGS) entry which is preliminary data.</text>
</comment>
<keyword evidence="4" id="KW-0472">Membrane</keyword>
<reference evidence="5 6" key="1">
    <citation type="submission" date="2018-03" db="EMBL/GenBank/DDBJ databases">
        <title>Genomes of Pezizomycetes fungi and the evolution of truffles.</title>
        <authorList>
            <person name="Murat C."/>
            <person name="Payen T."/>
            <person name="Noel B."/>
            <person name="Kuo A."/>
            <person name="Martin F.M."/>
        </authorList>
    </citation>
    <scope>NUCLEOTIDE SEQUENCE [LARGE SCALE GENOMIC DNA]</scope>
    <source>
        <strain evidence="5">091103-1</strain>
    </source>
</reference>
<evidence type="ECO:0000256" key="4">
    <source>
        <dbReference type="SAM" id="Phobius"/>
    </source>
</evidence>
<feature type="region of interest" description="Disordered" evidence="3">
    <location>
        <begin position="522"/>
        <end position="541"/>
    </location>
</feature>
<dbReference type="GO" id="GO:0019760">
    <property type="term" value="P:glucosinolate metabolic process"/>
    <property type="evidence" value="ECO:0007669"/>
    <property type="project" value="UniProtKB-ARBA"/>
</dbReference>
<dbReference type="EMBL" id="PYWC01000030">
    <property type="protein sequence ID" value="PWW76717.1"/>
    <property type="molecule type" value="Genomic_DNA"/>
</dbReference>
<dbReference type="Proteomes" id="UP000246991">
    <property type="component" value="Unassembled WGS sequence"/>
</dbReference>
<keyword evidence="4" id="KW-1133">Transmembrane helix</keyword>
<keyword evidence="2" id="KW-0408">Iron</keyword>
<dbReference type="OrthoDB" id="10251809at2759"/>
<feature type="region of interest" description="Disordered" evidence="3">
    <location>
        <begin position="590"/>
        <end position="611"/>
    </location>
</feature>
<feature type="transmembrane region" description="Helical" evidence="4">
    <location>
        <begin position="28"/>
        <end position="50"/>
    </location>
</feature>
<keyword evidence="1" id="KW-0677">Repeat</keyword>
<protein>
    <recommendedName>
        <fullName evidence="7">Galactose oxidase</fullName>
    </recommendedName>
</protein>
<keyword evidence="4" id="KW-0812">Transmembrane</keyword>
<dbReference type="Gene3D" id="2.120.10.80">
    <property type="entry name" value="Kelch-type beta propeller"/>
    <property type="match status" value="2"/>
</dbReference>
<proteinExistence type="predicted"/>
<evidence type="ECO:0000313" key="6">
    <source>
        <dbReference type="Proteomes" id="UP000246991"/>
    </source>
</evidence>
<organism evidence="5 6">
    <name type="scientific">Tuber magnatum</name>
    <name type="common">white Piedmont truffle</name>
    <dbReference type="NCBI Taxonomy" id="42249"/>
    <lineage>
        <taxon>Eukaryota</taxon>
        <taxon>Fungi</taxon>
        <taxon>Dikarya</taxon>
        <taxon>Ascomycota</taxon>
        <taxon>Pezizomycotina</taxon>
        <taxon>Pezizomycetes</taxon>
        <taxon>Pezizales</taxon>
        <taxon>Tuberaceae</taxon>
        <taxon>Tuber</taxon>
    </lineage>
</organism>
<name>A0A317SSX1_9PEZI</name>
<evidence type="ECO:0000256" key="1">
    <source>
        <dbReference type="ARBA" id="ARBA00022737"/>
    </source>
</evidence>
<sequence length="646" mass="68525">MVIDCLVLRGQQTSPPISSTEPRIPTRLLRISVFIALLLVSLPIFFGLSFHRSKSLEAPPVDTDSEMKAQTLTLRANPTGADACLRWSHQSALVKDIVYIYGGQARGSSDQDSDTWNNNLLTLSLTSDWDAGSPPLKALPQPKGPPAVANGYLWHNNNNLYLYGGLFSDKPVAKPTTFSIWKYDIAAGEWSDITPETSVSSDSGSKRIERAAEGAGISVPQQSKGYYFGGHLDAYTAEGWSVQTARVYLKSLLEFDMEKNVFRNITEHGLEKSGVPERADGVLLFVPWGEEGILVALGGGTNDTFSQLNVVDVYDISKTQWTKQATDGPAPKYRVNPCAAVASAADGSSHNIYFFGGQNLVPYAEQKQYDDSWILTIPSFTWIQVNTSGQNVPPARAGHSCEMYGGNMIVIGGYVGQELSCDSPGIYVFNASGASWTKGFVASTAKGNRGESNGVLAGPAEYKVPQIVIDVIGGDAYGGARVTKPARAPDQDSPVASGKPGDYKYTTISPRPTGTIATITNADGSVTTSTSSGGPGGNSGSGSASAPIIGAIVGGAVGGIACLVALVLLGAYIWYRKKLQELREASARVAESNGHSGRVSESGLKENSGTLGGIEGNESAVDLLGEEPSFWGVLLSPRRSLRVVNH</sequence>